<feature type="domain" description="MYND-type" evidence="6">
    <location>
        <begin position="281"/>
        <end position="323"/>
    </location>
</feature>
<evidence type="ECO:0000313" key="7">
    <source>
        <dbReference type="EMBL" id="GAQ86195.1"/>
    </source>
</evidence>
<keyword evidence="2 4" id="KW-0863">Zinc-finger</keyword>
<dbReference type="OrthoDB" id="265717at2759"/>
<organism evidence="7 8">
    <name type="scientific">Klebsormidium nitens</name>
    <name type="common">Green alga</name>
    <name type="synonym">Ulothrix nitens</name>
    <dbReference type="NCBI Taxonomy" id="105231"/>
    <lineage>
        <taxon>Eukaryota</taxon>
        <taxon>Viridiplantae</taxon>
        <taxon>Streptophyta</taxon>
        <taxon>Klebsormidiophyceae</taxon>
        <taxon>Klebsormidiales</taxon>
        <taxon>Klebsormidiaceae</taxon>
        <taxon>Klebsormidium</taxon>
    </lineage>
</organism>
<protein>
    <recommendedName>
        <fullName evidence="6">MYND-type domain-containing protein</fullName>
    </recommendedName>
</protein>
<feature type="region of interest" description="Disordered" evidence="5">
    <location>
        <begin position="326"/>
        <end position="374"/>
    </location>
</feature>
<dbReference type="Proteomes" id="UP000054558">
    <property type="component" value="Unassembled WGS sequence"/>
</dbReference>
<dbReference type="EMBL" id="DF237224">
    <property type="protein sequence ID" value="GAQ86195.1"/>
    <property type="molecule type" value="Genomic_DNA"/>
</dbReference>
<dbReference type="PROSITE" id="PS50865">
    <property type="entry name" value="ZF_MYND_2"/>
    <property type="match status" value="1"/>
</dbReference>
<dbReference type="PANTHER" id="PTHR46758">
    <property type="entry name" value="MYND DOMAIN-CONTAINING"/>
    <property type="match status" value="1"/>
</dbReference>
<dbReference type="FunFam" id="6.10.140.2220:FF:000033">
    <property type="entry name" value="Predicted protein"/>
    <property type="match status" value="1"/>
</dbReference>
<proteinExistence type="predicted"/>
<evidence type="ECO:0000256" key="2">
    <source>
        <dbReference type="ARBA" id="ARBA00022771"/>
    </source>
</evidence>
<name>A0A1Y1I5G7_KLENI</name>
<evidence type="ECO:0000313" key="8">
    <source>
        <dbReference type="Proteomes" id="UP000054558"/>
    </source>
</evidence>
<dbReference type="PANTHER" id="PTHR46758:SF2">
    <property type="entry name" value="OJ1485_B09.11 PROTEIN"/>
    <property type="match status" value="1"/>
</dbReference>
<evidence type="ECO:0000256" key="1">
    <source>
        <dbReference type="ARBA" id="ARBA00022723"/>
    </source>
</evidence>
<evidence type="ECO:0000256" key="3">
    <source>
        <dbReference type="ARBA" id="ARBA00022833"/>
    </source>
</evidence>
<feature type="region of interest" description="Disordered" evidence="5">
    <location>
        <begin position="214"/>
        <end position="250"/>
    </location>
</feature>
<dbReference type="STRING" id="105231.A0A1Y1I5G7"/>
<dbReference type="SUPFAM" id="SSF81901">
    <property type="entry name" value="HCP-like"/>
    <property type="match status" value="1"/>
</dbReference>
<dbReference type="Pfam" id="PF01753">
    <property type="entry name" value="zf-MYND"/>
    <property type="match status" value="1"/>
</dbReference>
<evidence type="ECO:0000259" key="6">
    <source>
        <dbReference type="PROSITE" id="PS50865"/>
    </source>
</evidence>
<reference evidence="7 8" key="1">
    <citation type="journal article" date="2014" name="Nat. Commun.">
        <title>Klebsormidium flaccidum genome reveals primary factors for plant terrestrial adaptation.</title>
        <authorList>
            <person name="Hori K."/>
            <person name="Maruyama F."/>
            <person name="Fujisawa T."/>
            <person name="Togashi T."/>
            <person name="Yamamoto N."/>
            <person name="Seo M."/>
            <person name="Sato S."/>
            <person name="Yamada T."/>
            <person name="Mori H."/>
            <person name="Tajima N."/>
            <person name="Moriyama T."/>
            <person name="Ikeuchi M."/>
            <person name="Watanabe M."/>
            <person name="Wada H."/>
            <person name="Kobayashi K."/>
            <person name="Saito M."/>
            <person name="Masuda T."/>
            <person name="Sasaki-Sekimoto Y."/>
            <person name="Mashiguchi K."/>
            <person name="Awai K."/>
            <person name="Shimojima M."/>
            <person name="Masuda S."/>
            <person name="Iwai M."/>
            <person name="Nobusawa T."/>
            <person name="Narise T."/>
            <person name="Kondo S."/>
            <person name="Saito H."/>
            <person name="Sato R."/>
            <person name="Murakawa M."/>
            <person name="Ihara Y."/>
            <person name="Oshima-Yamada Y."/>
            <person name="Ohtaka K."/>
            <person name="Satoh M."/>
            <person name="Sonobe K."/>
            <person name="Ishii M."/>
            <person name="Ohtani R."/>
            <person name="Kanamori-Sato M."/>
            <person name="Honoki R."/>
            <person name="Miyazaki D."/>
            <person name="Mochizuki H."/>
            <person name="Umetsu J."/>
            <person name="Higashi K."/>
            <person name="Shibata D."/>
            <person name="Kamiya Y."/>
            <person name="Sato N."/>
            <person name="Nakamura Y."/>
            <person name="Tabata S."/>
            <person name="Ida S."/>
            <person name="Kurokawa K."/>
            <person name="Ohta H."/>
        </authorList>
    </citation>
    <scope>NUCLEOTIDE SEQUENCE [LARGE SCALE GENOMIC DNA]</scope>
    <source>
        <strain evidence="7 8">NIES-2285</strain>
    </source>
</reference>
<keyword evidence="8" id="KW-1185">Reference proteome</keyword>
<dbReference type="AlphaFoldDB" id="A0A1Y1I5G7"/>
<keyword evidence="3" id="KW-0862">Zinc</keyword>
<dbReference type="InterPro" id="IPR044508">
    <property type="entry name" value="At5g50450/At1g67340-like"/>
</dbReference>
<sequence length="374" mass="41193">MEAAYRLGLIYFYCLGATHRTEGIQLLNRAAVADHPAAVYAIAVIHFNGSGGAREDKDLVSGVTLCARAALLGHLDAVRELGHCLQHGYGLIQDVPAGRKLLQLLENGDHAAATEKAMEALVNSMKQPQALKFRARDHYHPQPGDSPRPNRRPRFIPRPTNMGVASPRKATVEEGRSDGGEGKVPTIVAQVSQATKRARVEAEKAIAAFRVARQEAERRKGLESPSGKKSPRGREGRRRDVGAQGLEGLDGDSSTAFMVNWFKKAARVVPGGAPGLRLCSHEHCGRVETRRHEFRRCSACGSVNYCSTVCQERDWKARHRKECTRLAAQNVDEEEEDEDMDGDDDQDENDDVDGEEDEWDADDIDEEDAALFGF</sequence>
<gene>
    <name evidence="7" type="ORF">KFL_002750120</name>
</gene>
<dbReference type="Gene3D" id="6.10.140.2220">
    <property type="match status" value="1"/>
</dbReference>
<dbReference type="GO" id="GO:0008270">
    <property type="term" value="F:zinc ion binding"/>
    <property type="evidence" value="ECO:0007669"/>
    <property type="project" value="UniProtKB-KW"/>
</dbReference>
<dbReference type="OMA" id="CIFAPVR"/>
<accession>A0A1Y1I5G7</accession>
<feature type="region of interest" description="Disordered" evidence="5">
    <location>
        <begin position="137"/>
        <end position="186"/>
    </location>
</feature>
<dbReference type="Gene3D" id="1.25.40.10">
    <property type="entry name" value="Tetratricopeptide repeat domain"/>
    <property type="match status" value="1"/>
</dbReference>
<dbReference type="SUPFAM" id="SSF144232">
    <property type="entry name" value="HIT/MYND zinc finger-like"/>
    <property type="match status" value="1"/>
</dbReference>
<dbReference type="InterPro" id="IPR002893">
    <property type="entry name" value="Znf_MYND"/>
</dbReference>
<dbReference type="InterPro" id="IPR011990">
    <property type="entry name" value="TPR-like_helical_dom_sf"/>
</dbReference>
<feature type="compositionally biased region" description="Acidic residues" evidence="5">
    <location>
        <begin position="331"/>
        <end position="374"/>
    </location>
</feature>
<feature type="compositionally biased region" description="Basic and acidic residues" evidence="5">
    <location>
        <begin position="170"/>
        <end position="181"/>
    </location>
</feature>
<evidence type="ECO:0000256" key="5">
    <source>
        <dbReference type="SAM" id="MobiDB-lite"/>
    </source>
</evidence>
<keyword evidence="1" id="KW-0479">Metal-binding</keyword>
<feature type="compositionally biased region" description="Basic and acidic residues" evidence="5">
    <location>
        <begin position="232"/>
        <end position="241"/>
    </location>
</feature>
<evidence type="ECO:0000256" key="4">
    <source>
        <dbReference type="PROSITE-ProRule" id="PRU00134"/>
    </source>
</evidence>